<comment type="caution">
    <text evidence="1">The sequence shown here is derived from an EMBL/GenBank/DDBJ whole genome shotgun (WGS) entry which is preliminary data.</text>
</comment>
<evidence type="ECO:0000313" key="2">
    <source>
        <dbReference type="Proteomes" id="UP000823388"/>
    </source>
</evidence>
<dbReference type="EMBL" id="CM029053">
    <property type="protein sequence ID" value="KAG2554121.1"/>
    <property type="molecule type" value="Genomic_DNA"/>
</dbReference>
<gene>
    <name evidence="1" type="ORF">PVAP13_9KG642700</name>
</gene>
<dbReference type="AlphaFoldDB" id="A0A8T0NW19"/>
<organism evidence="1 2">
    <name type="scientific">Panicum virgatum</name>
    <name type="common">Blackwell switchgrass</name>
    <dbReference type="NCBI Taxonomy" id="38727"/>
    <lineage>
        <taxon>Eukaryota</taxon>
        <taxon>Viridiplantae</taxon>
        <taxon>Streptophyta</taxon>
        <taxon>Embryophyta</taxon>
        <taxon>Tracheophyta</taxon>
        <taxon>Spermatophyta</taxon>
        <taxon>Magnoliopsida</taxon>
        <taxon>Liliopsida</taxon>
        <taxon>Poales</taxon>
        <taxon>Poaceae</taxon>
        <taxon>PACMAD clade</taxon>
        <taxon>Panicoideae</taxon>
        <taxon>Panicodae</taxon>
        <taxon>Paniceae</taxon>
        <taxon>Panicinae</taxon>
        <taxon>Panicum</taxon>
        <taxon>Panicum sect. Hiantes</taxon>
    </lineage>
</organism>
<protein>
    <submittedName>
        <fullName evidence="1">Uncharacterized protein</fullName>
    </submittedName>
</protein>
<keyword evidence="2" id="KW-1185">Reference proteome</keyword>
<name>A0A8T0NW19_PANVG</name>
<sequence length="255" mass="28615">MLNTGGLVKDLLKGTPAQILPVLSRSRGGRVTVPVPVPVLSLSLAFPSHTAADEGFLLQLSDGLTVIPEYDWKLFSEEWSATPGKSIYAEIAFSKNIQDKLHMASEAMPIMDGKLDQSLDDANDDLRAREPYLKTDPEVCVECIGERERCALVEKVNYRNEDTHIYFIRGKEAPKCIKEASKAVPVSDRRTSKRSRRTSSENLVSLKVSSSTSVYQLNLLGVCYRSLRRIRSFTKVMLRLKMTDKIVFFMGMFFG</sequence>
<accession>A0A8T0NW19</accession>
<reference evidence="1" key="1">
    <citation type="submission" date="2020-05" db="EMBL/GenBank/DDBJ databases">
        <title>WGS assembly of Panicum virgatum.</title>
        <authorList>
            <person name="Lovell J.T."/>
            <person name="Jenkins J."/>
            <person name="Shu S."/>
            <person name="Juenger T.E."/>
            <person name="Schmutz J."/>
        </authorList>
    </citation>
    <scope>NUCLEOTIDE SEQUENCE</scope>
    <source>
        <strain evidence="1">AP13</strain>
    </source>
</reference>
<dbReference type="Proteomes" id="UP000823388">
    <property type="component" value="Chromosome 9K"/>
</dbReference>
<evidence type="ECO:0000313" key="1">
    <source>
        <dbReference type="EMBL" id="KAG2554121.1"/>
    </source>
</evidence>
<proteinExistence type="predicted"/>